<dbReference type="AlphaFoldDB" id="A0A0A9E9X2"/>
<protein>
    <submittedName>
        <fullName evidence="1">Uncharacterized protein</fullName>
    </submittedName>
</protein>
<reference evidence="1" key="2">
    <citation type="journal article" date="2015" name="Data Brief">
        <title>Shoot transcriptome of the giant reed, Arundo donax.</title>
        <authorList>
            <person name="Barrero R.A."/>
            <person name="Guerrero F.D."/>
            <person name="Moolhuijzen P."/>
            <person name="Goolsby J.A."/>
            <person name="Tidwell J."/>
            <person name="Bellgard S.E."/>
            <person name="Bellgard M.I."/>
        </authorList>
    </citation>
    <scope>NUCLEOTIDE SEQUENCE</scope>
    <source>
        <tissue evidence="1">Shoot tissue taken approximately 20 cm above the soil surface</tissue>
    </source>
</reference>
<sequence>MRQYFKTLGHNARKKVRWHYFRYRVQDFYSYQITMDPELREQSNTMIYAFRTFHFRKLSNKIDI</sequence>
<evidence type="ECO:0000313" key="1">
    <source>
        <dbReference type="EMBL" id="JAD92782.1"/>
    </source>
</evidence>
<proteinExistence type="predicted"/>
<reference evidence="1" key="1">
    <citation type="submission" date="2014-09" db="EMBL/GenBank/DDBJ databases">
        <authorList>
            <person name="Magalhaes I.L.F."/>
            <person name="Oliveira U."/>
            <person name="Santos F.R."/>
            <person name="Vidigal T.H.D.A."/>
            <person name="Brescovit A.D."/>
            <person name="Santos A.J."/>
        </authorList>
    </citation>
    <scope>NUCLEOTIDE SEQUENCE</scope>
    <source>
        <tissue evidence="1">Shoot tissue taken approximately 20 cm above the soil surface</tissue>
    </source>
</reference>
<organism evidence="1">
    <name type="scientific">Arundo donax</name>
    <name type="common">Giant reed</name>
    <name type="synonym">Donax arundinaceus</name>
    <dbReference type="NCBI Taxonomy" id="35708"/>
    <lineage>
        <taxon>Eukaryota</taxon>
        <taxon>Viridiplantae</taxon>
        <taxon>Streptophyta</taxon>
        <taxon>Embryophyta</taxon>
        <taxon>Tracheophyta</taxon>
        <taxon>Spermatophyta</taxon>
        <taxon>Magnoliopsida</taxon>
        <taxon>Liliopsida</taxon>
        <taxon>Poales</taxon>
        <taxon>Poaceae</taxon>
        <taxon>PACMAD clade</taxon>
        <taxon>Arundinoideae</taxon>
        <taxon>Arundineae</taxon>
        <taxon>Arundo</taxon>
    </lineage>
</organism>
<dbReference type="EMBL" id="GBRH01205113">
    <property type="protein sequence ID" value="JAD92782.1"/>
    <property type="molecule type" value="Transcribed_RNA"/>
</dbReference>
<name>A0A0A9E9X2_ARUDO</name>
<accession>A0A0A9E9X2</accession>